<evidence type="ECO:0000256" key="4">
    <source>
        <dbReference type="ARBA" id="ARBA00022722"/>
    </source>
</evidence>
<evidence type="ECO:0000313" key="13">
    <source>
        <dbReference type="Proteomes" id="UP000215914"/>
    </source>
</evidence>
<dbReference type="InterPro" id="IPR041577">
    <property type="entry name" value="RT_RNaseH_2"/>
</dbReference>
<dbReference type="Pfam" id="PF17919">
    <property type="entry name" value="RT_RNaseH_2"/>
    <property type="match status" value="1"/>
</dbReference>
<keyword evidence="6 12" id="KW-0378">Hydrolase</keyword>
<dbReference type="PANTHER" id="PTHR37984:SF5">
    <property type="entry name" value="PROTEIN NYNRIN-LIKE"/>
    <property type="match status" value="1"/>
</dbReference>
<keyword evidence="5" id="KW-0255">Endonuclease</keyword>
<dbReference type="Gene3D" id="3.10.20.370">
    <property type="match status" value="1"/>
</dbReference>
<dbReference type="FunFam" id="3.30.70.270:FF:000020">
    <property type="entry name" value="Transposon Tf2-6 polyprotein-like Protein"/>
    <property type="match status" value="1"/>
</dbReference>
<evidence type="ECO:0000256" key="8">
    <source>
        <dbReference type="ARBA" id="ARBA00023268"/>
    </source>
</evidence>
<feature type="compositionally biased region" description="Polar residues" evidence="9">
    <location>
        <begin position="260"/>
        <end position="272"/>
    </location>
</feature>
<keyword evidence="1" id="KW-0645">Protease</keyword>
<dbReference type="AlphaFoldDB" id="A0A9K3NRP2"/>
<keyword evidence="2 12" id="KW-0808">Transferase</keyword>
<dbReference type="InterPro" id="IPR005162">
    <property type="entry name" value="Retrotrans_gag_dom"/>
</dbReference>
<keyword evidence="7" id="KW-0695">RNA-directed DNA polymerase</keyword>
<dbReference type="Pfam" id="PF08284">
    <property type="entry name" value="RVP_2"/>
    <property type="match status" value="1"/>
</dbReference>
<evidence type="ECO:0000313" key="12">
    <source>
        <dbReference type="EMBL" id="KAF5810349.1"/>
    </source>
</evidence>
<dbReference type="InterPro" id="IPR000477">
    <property type="entry name" value="RT_dom"/>
</dbReference>
<dbReference type="EC" id="3.1.26.4" evidence="12"/>
<dbReference type="CDD" id="cd01647">
    <property type="entry name" value="RT_LTR"/>
    <property type="match status" value="1"/>
</dbReference>
<dbReference type="Gene3D" id="3.10.10.10">
    <property type="entry name" value="HIV Type 1 Reverse Transcriptase, subunit A, domain 1"/>
    <property type="match status" value="1"/>
</dbReference>
<feature type="domain" description="Integrase catalytic" evidence="11">
    <location>
        <begin position="1106"/>
        <end position="1213"/>
    </location>
</feature>
<keyword evidence="8" id="KW-0511">Multifunctional enzyme</keyword>
<dbReference type="InterPro" id="IPR043128">
    <property type="entry name" value="Rev_trsase/Diguanyl_cyclase"/>
</dbReference>
<dbReference type="GO" id="GO:0003676">
    <property type="term" value="F:nucleic acid binding"/>
    <property type="evidence" value="ECO:0007669"/>
    <property type="project" value="InterPro"/>
</dbReference>
<dbReference type="CDD" id="cd09274">
    <property type="entry name" value="RNase_HI_RT_Ty3"/>
    <property type="match status" value="1"/>
</dbReference>
<keyword evidence="4" id="KW-0540">Nuclease</keyword>
<dbReference type="InterPro" id="IPR001584">
    <property type="entry name" value="Integrase_cat-core"/>
</dbReference>
<name>A0A9K3NRP2_HELAN</name>
<dbReference type="FunFam" id="1.10.340.70:FF:000001">
    <property type="entry name" value="Retrovirus-related Pol polyprotein from transposon gypsy-like Protein"/>
    <property type="match status" value="1"/>
</dbReference>
<dbReference type="Pfam" id="PF17921">
    <property type="entry name" value="Integrase_H2C2"/>
    <property type="match status" value="1"/>
</dbReference>
<feature type="region of interest" description="Disordered" evidence="9">
    <location>
        <begin position="49"/>
        <end position="68"/>
    </location>
</feature>
<evidence type="ECO:0000256" key="9">
    <source>
        <dbReference type="SAM" id="MobiDB-lite"/>
    </source>
</evidence>
<dbReference type="InterPro" id="IPR036397">
    <property type="entry name" value="RNaseH_sf"/>
</dbReference>
<evidence type="ECO:0000259" key="10">
    <source>
        <dbReference type="PROSITE" id="PS50878"/>
    </source>
</evidence>
<dbReference type="FunFam" id="3.10.10.10:FF:000007">
    <property type="entry name" value="Retrovirus-related Pol polyprotein from transposon 17.6-like Protein"/>
    <property type="match status" value="1"/>
</dbReference>
<dbReference type="InterPro" id="IPR021109">
    <property type="entry name" value="Peptidase_aspartic_dom_sf"/>
</dbReference>
<feature type="region of interest" description="Disordered" evidence="9">
    <location>
        <begin position="238"/>
        <end position="274"/>
    </location>
</feature>
<dbReference type="InterPro" id="IPR041588">
    <property type="entry name" value="Integrase_H2C2"/>
</dbReference>
<dbReference type="GO" id="GO:0006508">
    <property type="term" value="P:proteolysis"/>
    <property type="evidence" value="ECO:0007669"/>
    <property type="project" value="UniProtKB-KW"/>
</dbReference>
<dbReference type="PANTHER" id="PTHR37984">
    <property type="entry name" value="PROTEIN CBG26694"/>
    <property type="match status" value="1"/>
</dbReference>
<evidence type="ECO:0000256" key="6">
    <source>
        <dbReference type="ARBA" id="ARBA00022801"/>
    </source>
</evidence>
<evidence type="ECO:0000256" key="1">
    <source>
        <dbReference type="ARBA" id="ARBA00022670"/>
    </source>
</evidence>
<evidence type="ECO:0000256" key="2">
    <source>
        <dbReference type="ARBA" id="ARBA00022679"/>
    </source>
</evidence>
<comment type="caution">
    <text evidence="12">The sequence shown here is derived from an EMBL/GenBank/DDBJ whole genome shotgun (WGS) entry which is preliminary data.</text>
</comment>
<dbReference type="Gene3D" id="2.40.70.10">
    <property type="entry name" value="Acid Proteases"/>
    <property type="match status" value="1"/>
</dbReference>
<dbReference type="Pfam" id="PF00078">
    <property type="entry name" value="RVT_1"/>
    <property type="match status" value="1"/>
</dbReference>
<dbReference type="InterPro" id="IPR012337">
    <property type="entry name" value="RNaseH-like_sf"/>
</dbReference>
<dbReference type="FunFam" id="3.10.20.370:FF:000001">
    <property type="entry name" value="Retrovirus-related Pol polyprotein from transposon 17.6-like protein"/>
    <property type="match status" value="1"/>
</dbReference>
<evidence type="ECO:0000259" key="11">
    <source>
        <dbReference type="PROSITE" id="PS50994"/>
    </source>
</evidence>
<dbReference type="GO" id="GO:0004523">
    <property type="term" value="F:RNA-DNA hybrid ribonuclease activity"/>
    <property type="evidence" value="ECO:0007669"/>
    <property type="project" value="UniProtKB-EC"/>
</dbReference>
<reference evidence="12" key="2">
    <citation type="submission" date="2020-06" db="EMBL/GenBank/DDBJ databases">
        <title>Helianthus annuus Genome sequencing and assembly Release 2.</title>
        <authorList>
            <person name="Gouzy J."/>
            <person name="Langlade N."/>
            <person name="Munos S."/>
        </authorList>
    </citation>
    <scope>NUCLEOTIDE SEQUENCE</scope>
    <source>
        <tissue evidence="12">Leaves</tissue>
    </source>
</reference>
<dbReference type="SUPFAM" id="SSF56672">
    <property type="entry name" value="DNA/RNA polymerases"/>
    <property type="match status" value="1"/>
</dbReference>
<reference evidence="12" key="1">
    <citation type="journal article" date="2017" name="Nature">
        <title>The sunflower genome provides insights into oil metabolism, flowering and Asterid evolution.</title>
        <authorList>
            <person name="Badouin H."/>
            <person name="Gouzy J."/>
            <person name="Grassa C.J."/>
            <person name="Murat F."/>
            <person name="Staton S.E."/>
            <person name="Cottret L."/>
            <person name="Lelandais-Briere C."/>
            <person name="Owens G.L."/>
            <person name="Carrere S."/>
            <person name="Mayjonade B."/>
            <person name="Legrand L."/>
            <person name="Gill N."/>
            <person name="Kane N.C."/>
            <person name="Bowers J.E."/>
            <person name="Hubner S."/>
            <person name="Bellec A."/>
            <person name="Berard A."/>
            <person name="Berges H."/>
            <person name="Blanchet N."/>
            <person name="Boniface M.C."/>
            <person name="Brunel D."/>
            <person name="Catrice O."/>
            <person name="Chaidir N."/>
            <person name="Claudel C."/>
            <person name="Donnadieu C."/>
            <person name="Faraut T."/>
            <person name="Fievet G."/>
            <person name="Helmstetter N."/>
            <person name="King M."/>
            <person name="Knapp S.J."/>
            <person name="Lai Z."/>
            <person name="Le Paslier M.C."/>
            <person name="Lippi Y."/>
            <person name="Lorenzon L."/>
            <person name="Mandel J.R."/>
            <person name="Marage G."/>
            <person name="Marchand G."/>
            <person name="Marquand E."/>
            <person name="Bret-Mestries E."/>
            <person name="Morien E."/>
            <person name="Nambeesan S."/>
            <person name="Nguyen T."/>
            <person name="Pegot-Espagnet P."/>
            <person name="Pouilly N."/>
            <person name="Raftis F."/>
            <person name="Sallet E."/>
            <person name="Schiex T."/>
            <person name="Thomas J."/>
            <person name="Vandecasteele C."/>
            <person name="Vares D."/>
            <person name="Vear F."/>
            <person name="Vautrin S."/>
            <person name="Crespi M."/>
            <person name="Mangin B."/>
            <person name="Burke J.M."/>
            <person name="Salse J."/>
            <person name="Munos S."/>
            <person name="Vincourt P."/>
            <person name="Rieseberg L.H."/>
            <person name="Langlade N.B."/>
        </authorList>
    </citation>
    <scope>NUCLEOTIDE SEQUENCE</scope>
    <source>
        <tissue evidence="12">Leaves</tissue>
    </source>
</reference>
<dbReference type="SUPFAM" id="SSF53098">
    <property type="entry name" value="Ribonuclease H-like"/>
    <property type="match status" value="1"/>
</dbReference>
<feature type="domain" description="Reverse transcriptase" evidence="10">
    <location>
        <begin position="590"/>
        <end position="769"/>
    </location>
</feature>
<dbReference type="EMBL" id="MNCJ02000319">
    <property type="protein sequence ID" value="KAF5810349.1"/>
    <property type="molecule type" value="Genomic_DNA"/>
</dbReference>
<sequence>MADGTRTRVMEESIKGVQEDQKVMRQELDTVVHAISTLQSSINELIKRSDVSSGKKPTGDKSDGSGILGRHKPAPVYLARFNGENPERWIAQANRYFTFYNISETDRFTISSFYLEDSAADWYDWLQRHNQISTWDAFTSALAKRFRSSDVEAPEGLLAKLTQTTTVADYRSRFEAISNRTMPLPVEFLISCWISGLRSDIKQSVLCHQPQTLEDAMDKAQLHENRIQFERGLGRVTLGSSKPLLPTPKPATLTTPPLPSFQNKPSSSTTTAPKVGFRRLTPTEIAQKRAQGLCYRCDEKYTWDHKCKSTPQLLFFDEDSPDPGGSLDSPSSVSVDSLLADKLQLDEVQTQSAISYNALSGGCSSTTLRFTGTVQGKSVQVLLDGGSTHCFVQTRIATFLNFAIETIEPFSVLVGSGERLPCSGLARAVEVVIQGHSLVVDFYVLPLQGWDMVLGVSWLATLGPVITDYSKSTFEFSLHGQQIIWQGDVPSAQAIQFHGFQHLVHSDGIGQLYHLTLLPTVTTTTVYPPDLQALLDQFAAVFTAPKGLPPTRSQDHHIELLPASQPVSVRPYRYPHFQKHEIERLVNEMLQQGIIRPSTSAFSSPVLLVRKKDGTWRFCVDYRALNSITVKDRFPIPSIDELFDELYGAQFFSKLDLLAGYHQIRLANGDAMKTAFRTHDGHYEFLVMPFGLTNAPSTFQRLMNDVFRPFLRRFILVFFDDILIYSKTWDDHLHHIALTLQLLLDHSLVAKLSKCIFGQTQVAYLGHVISSIGVAVDPDKISTIQQWPIPQNVKMVRSFLGLAGYYRRFIKNYASVAGPLTDLLRKDAFCWTEQTLQAFTQLKHLLSSTPILHLPDFSKPFTIETDASGSGIGAILSQEKHPLAYFSKKLCPRMQQASTYHREMYAITQAIAKWRQYLLGHKFTIITDQQSLKRLQDQVIQTPEQQKWLGKLLGFDFDIVYRPGKQNSAADALSRVPLGHIMAISAPVPTLLQDLASAVRADPEMAALLQRYLVDPTHFSDYSVKDGLLLFKGRLLVPKNSALRHQLLLEFHSSAMGGHSGVTRTYQRLSATFYWKHMKDDVKDFIAQCQVCQQTKPSFLSPGGLLQPLPIPNAVFEDIAMDFITCLPVSQGKTVIMVVVDRLSKYGHFIALPSTFNSHTIAAVFVTEIIRLHGIPLSIVTDRDARFMTDFWKELHRINGSSKPYSMGESHQG</sequence>
<dbReference type="GO" id="GO:0015074">
    <property type="term" value="P:DNA integration"/>
    <property type="evidence" value="ECO:0007669"/>
    <property type="project" value="InterPro"/>
</dbReference>
<dbReference type="InterPro" id="IPR043502">
    <property type="entry name" value="DNA/RNA_pol_sf"/>
</dbReference>
<dbReference type="Gramene" id="mRNA:HanXRQr2_Chr04g0168351">
    <property type="protein sequence ID" value="CDS:HanXRQr2_Chr04g0168351.1"/>
    <property type="gene ID" value="HanXRQr2_Chr04g0168351"/>
</dbReference>
<dbReference type="Pfam" id="PF03732">
    <property type="entry name" value="Retrotrans_gag"/>
    <property type="match status" value="1"/>
</dbReference>
<dbReference type="SUPFAM" id="SSF50630">
    <property type="entry name" value="Acid proteases"/>
    <property type="match status" value="1"/>
</dbReference>
<dbReference type="GO" id="GO:0008233">
    <property type="term" value="F:peptidase activity"/>
    <property type="evidence" value="ECO:0007669"/>
    <property type="project" value="UniProtKB-KW"/>
</dbReference>
<dbReference type="PROSITE" id="PS50994">
    <property type="entry name" value="INTEGRASE"/>
    <property type="match status" value="1"/>
</dbReference>
<keyword evidence="13" id="KW-1185">Reference proteome</keyword>
<dbReference type="Gene3D" id="3.30.70.270">
    <property type="match status" value="2"/>
</dbReference>
<dbReference type="InterPro" id="IPR050951">
    <property type="entry name" value="Retrovirus_Pol_polyprotein"/>
</dbReference>
<evidence type="ECO:0000256" key="7">
    <source>
        <dbReference type="ARBA" id="ARBA00022918"/>
    </source>
</evidence>
<dbReference type="CDD" id="cd00303">
    <property type="entry name" value="retropepsin_like"/>
    <property type="match status" value="1"/>
</dbReference>
<evidence type="ECO:0000256" key="5">
    <source>
        <dbReference type="ARBA" id="ARBA00022759"/>
    </source>
</evidence>
<organism evidence="12 13">
    <name type="scientific">Helianthus annuus</name>
    <name type="common">Common sunflower</name>
    <dbReference type="NCBI Taxonomy" id="4232"/>
    <lineage>
        <taxon>Eukaryota</taxon>
        <taxon>Viridiplantae</taxon>
        <taxon>Streptophyta</taxon>
        <taxon>Embryophyta</taxon>
        <taxon>Tracheophyta</taxon>
        <taxon>Spermatophyta</taxon>
        <taxon>Magnoliopsida</taxon>
        <taxon>eudicotyledons</taxon>
        <taxon>Gunneridae</taxon>
        <taxon>Pentapetalae</taxon>
        <taxon>asterids</taxon>
        <taxon>campanulids</taxon>
        <taxon>Asterales</taxon>
        <taxon>Asteraceae</taxon>
        <taxon>Asteroideae</taxon>
        <taxon>Heliantheae alliance</taxon>
        <taxon>Heliantheae</taxon>
        <taxon>Helianthus</taxon>
    </lineage>
</organism>
<dbReference type="Gene3D" id="3.30.420.10">
    <property type="entry name" value="Ribonuclease H-like superfamily/Ribonuclease H"/>
    <property type="match status" value="1"/>
</dbReference>
<dbReference type="Proteomes" id="UP000215914">
    <property type="component" value="Unassembled WGS sequence"/>
</dbReference>
<proteinExistence type="predicted"/>
<protein>
    <submittedName>
        <fullName evidence="12">Nucleotidyltransferase, Ribonuclease H</fullName>
        <ecNumber evidence="12">2.7.7.-</ecNumber>
        <ecNumber evidence="12">3.1.26.4</ecNumber>
    </submittedName>
</protein>
<evidence type="ECO:0000256" key="3">
    <source>
        <dbReference type="ARBA" id="ARBA00022695"/>
    </source>
</evidence>
<dbReference type="PROSITE" id="PS50878">
    <property type="entry name" value="RT_POL"/>
    <property type="match status" value="1"/>
</dbReference>
<dbReference type="Gene3D" id="1.10.340.70">
    <property type="match status" value="1"/>
</dbReference>
<dbReference type="GO" id="GO:0003964">
    <property type="term" value="F:RNA-directed DNA polymerase activity"/>
    <property type="evidence" value="ECO:0007669"/>
    <property type="project" value="UniProtKB-KW"/>
</dbReference>
<gene>
    <name evidence="12" type="ORF">HanXRQr2_Chr04g0168351</name>
</gene>
<keyword evidence="3 12" id="KW-0548">Nucleotidyltransferase</keyword>
<accession>A0A9K3NRP2</accession>
<dbReference type="EC" id="2.7.7.-" evidence="12"/>